<dbReference type="EMBL" id="JBHSIU010000018">
    <property type="protein sequence ID" value="MFC4999452.1"/>
    <property type="molecule type" value="Genomic_DNA"/>
</dbReference>
<keyword evidence="2" id="KW-0472">Membrane</keyword>
<feature type="transmembrane region" description="Helical" evidence="2">
    <location>
        <begin position="128"/>
        <end position="154"/>
    </location>
</feature>
<proteinExistence type="predicted"/>
<feature type="region of interest" description="Disordered" evidence="1">
    <location>
        <begin position="1"/>
        <end position="102"/>
    </location>
</feature>
<accession>A0ABV9VTW7</accession>
<feature type="transmembrane region" description="Helical" evidence="2">
    <location>
        <begin position="210"/>
        <end position="231"/>
    </location>
</feature>
<keyword evidence="2" id="KW-1133">Transmembrane helix</keyword>
<feature type="transmembrane region" description="Helical" evidence="2">
    <location>
        <begin position="251"/>
        <end position="274"/>
    </location>
</feature>
<gene>
    <name evidence="3" type="ORF">ACFPIJ_16610</name>
</gene>
<dbReference type="RefSeq" id="WP_380115883.1">
    <property type="nucleotide sequence ID" value="NZ_JBHSIU010000018.1"/>
</dbReference>
<protein>
    <submittedName>
        <fullName evidence="3">Uncharacterized protein</fullName>
    </submittedName>
</protein>
<name>A0ABV9VTW7_9ACTN</name>
<evidence type="ECO:0000256" key="1">
    <source>
        <dbReference type="SAM" id="MobiDB-lite"/>
    </source>
</evidence>
<feature type="transmembrane region" description="Helical" evidence="2">
    <location>
        <begin position="174"/>
        <end position="198"/>
    </location>
</feature>
<evidence type="ECO:0000313" key="4">
    <source>
        <dbReference type="Proteomes" id="UP001595912"/>
    </source>
</evidence>
<feature type="compositionally biased region" description="Basic and acidic residues" evidence="1">
    <location>
        <begin position="41"/>
        <end position="72"/>
    </location>
</feature>
<sequence>MSNSFDPDHTDDRNPSRSRAARSATSDRDARRRPGGRNGRRPGDRGETDARASDLDDRRGVDRETVVDHEPFDDQPAPDTRDARSTASYRDDTDARASDLDDRRGIDRETVIAREEERYGGVKIGAAFFGWLTAIGMAVLLTALISAAGTAISLATGTDLGNAAAQATQGSKTIGAIGALALLIITFVAYYCGGHVAARMARFNGVRQGVAVWLWAVVIAVVVAILGLVAGDQYDVLAKLNSLPRVPVNEGTVTAAGVIALLAVAVASLIGAVLGGRAGMRFHRNVDRAGLGL</sequence>
<reference evidence="4" key="1">
    <citation type="journal article" date="2019" name="Int. J. Syst. Evol. Microbiol.">
        <title>The Global Catalogue of Microorganisms (GCM) 10K type strain sequencing project: providing services to taxonomists for standard genome sequencing and annotation.</title>
        <authorList>
            <consortium name="The Broad Institute Genomics Platform"/>
            <consortium name="The Broad Institute Genome Sequencing Center for Infectious Disease"/>
            <person name="Wu L."/>
            <person name="Ma J."/>
        </authorList>
    </citation>
    <scope>NUCLEOTIDE SEQUENCE [LARGE SCALE GENOMIC DNA]</scope>
    <source>
        <strain evidence="4">CGMCC 4.7152</strain>
    </source>
</reference>
<evidence type="ECO:0000313" key="3">
    <source>
        <dbReference type="EMBL" id="MFC4999452.1"/>
    </source>
</evidence>
<feature type="compositionally biased region" description="Basic and acidic residues" evidence="1">
    <location>
        <begin position="79"/>
        <end position="102"/>
    </location>
</feature>
<feature type="compositionally biased region" description="Basic and acidic residues" evidence="1">
    <location>
        <begin position="1"/>
        <end position="15"/>
    </location>
</feature>
<organism evidence="3 4">
    <name type="scientific">Dactylosporangium cerinum</name>
    <dbReference type="NCBI Taxonomy" id="1434730"/>
    <lineage>
        <taxon>Bacteria</taxon>
        <taxon>Bacillati</taxon>
        <taxon>Actinomycetota</taxon>
        <taxon>Actinomycetes</taxon>
        <taxon>Micromonosporales</taxon>
        <taxon>Micromonosporaceae</taxon>
        <taxon>Dactylosporangium</taxon>
    </lineage>
</organism>
<comment type="caution">
    <text evidence="3">The sequence shown here is derived from an EMBL/GenBank/DDBJ whole genome shotgun (WGS) entry which is preliminary data.</text>
</comment>
<evidence type="ECO:0000256" key="2">
    <source>
        <dbReference type="SAM" id="Phobius"/>
    </source>
</evidence>
<keyword evidence="4" id="KW-1185">Reference proteome</keyword>
<keyword evidence="2" id="KW-0812">Transmembrane</keyword>
<dbReference type="Proteomes" id="UP001595912">
    <property type="component" value="Unassembled WGS sequence"/>
</dbReference>